<evidence type="ECO:0000256" key="7">
    <source>
        <dbReference type="ARBA" id="ARBA00022884"/>
    </source>
</evidence>
<keyword evidence="5" id="KW-0813">Transport</keyword>
<keyword evidence="11" id="KW-0175">Coiled coil</keyword>
<feature type="region of interest" description="Disordered" evidence="12">
    <location>
        <begin position="470"/>
        <end position="516"/>
    </location>
</feature>
<dbReference type="Proteomes" id="UP000735874">
    <property type="component" value="Unassembled WGS sequence"/>
</dbReference>
<feature type="region of interest" description="Disordered" evidence="12">
    <location>
        <begin position="115"/>
        <end position="135"/>
    </location>
</feature>
<evidence type="ECO:0000313" key="15">
    <source>
        <dbReference type="EMBL" id="KAG2912063.1"/>
    </source>
</evidence>
<evidence type="ECO:0000256" key="12">
    <source>
        <dbReference type="SAM" id="MobiDB-lite"/>
    </source>
</evidence>
<dbReference type="Pfam" id="PF10258">
    <property type="entry name" value="PHAX_RNA-bd"/>
    <property type="match status" value="2"/>
</dbReference>
<dbReference type="PANTHER" id="PTHR13135">
    <property type="entry name" value="CYTOSOLIC RESINIFERATOXIN BINDING PROTEIN RBP-26"/>
    <property type="match status" value="1"/>
</dbReference>
<feature type="coiled-coil region" evidence="11">
    <location>
        <begin position="389"/>
        <end position="443"/>
    </location>
</feature>
<dbReference type="GO" id="GO:0015031">
    <property type="term" value="P:protein transport"/>
    <property type="evidence" value="ECO:0007669"/>
    <property type="project" value="UniProtKB-KW"/>
</dbReference>
<evidence type="ECO:0000256" key="4">
    <source>
        <dbReference type="ARBA" id="ARBA00016856"/>
    </source>
</evidence>
<dbReference type="Proteomes" id="UP000760860">
    <property type="component" value="Unassembled WGS sequence"/>
</dbReference>
<evidence type="ECO:0000256" key="3">
    <source>
        <dbReference type="ARBA" id="ARBA00006094"/>
    </source>
</evidence>
<feature type="domain" description="Phosphorylated adapter RNA export protein RNA-binding" evidence="13">
    <location>
        <begin position="585"/>
        <end position="614"/>
    </location>
</feature>
<dbReference type="VEuPathDB" id="FungiDB:PC110_g15274"/>
<feature type="compositionally biased region" description="Basic residues" evidence="12">
    <location>
        <begin position="619"/>
        <end position="630"/>
    </location>
</feature>
<dbReference type="GO" id="GO:0005737">
    <property type="term" value="C:cytoplasm"/>
    <property type="evidence" value="ECO:0007669"/>
    <property type="project" value="UniProtKB-SubCell"/>
</dbReference>
<evidence type="ECO:0000256" key="2">
    <source>
        <dbReference type="ARBA" id="ARBA00004496"/>
    </source>
</evidence>
<evidence type="ECO:0000259" key="13">
    <source>
        <dbReference type="Pfam" id="PF10258"/>
    </source>
</evidence>
<comment type="similarity">
    <text evidence="3">Belongs to the PHAX family.</text>
</comment>
<feature type="region of interest" description="Disordered" evidence="12">
    <location>
        <begin position="214"/>
        <end position="327"/>
    </location>
</feature>
<evidence type="ECO:0000313" key="17">
    <source>
        <dbReference type="Proteomes" id="UP000735874"/>
    </source>
</evidence>
<keyword evidence="6" id="KW-0963">Cytoplasm</keyword>
<reference evidence="14" key="1">
    <citation type="submission" date="2018-10" db="EMBL/GenBank/DDBJ databases">
        <title>Effector identification in a new, highly contiguous assembly of the strawberry crown rot pathogen Phytophthora cactorum.</title>
        <authorList>
            <person name="Armitage A.D."/>
            <person name="Nellist C.F."/>
            <person name="Bates H."/>
            <person name="Vickerstaff R.J."/>
            <person name="Harrison R.J."/>
        </authorList>
    </citation>
    <scope>NUCLEOTIDE SEQUENCE</scope>
    <source>
        <strain evidence="14">15-7</strain>
        <strain evidence="15">4040</strain>
        <strain evidence="16">P421</strain>
    </source>
</reference>
<dbReference type="PANTHER" id="PTHR13135:SF0">
    <property type="entry name" value="PHOSPHORYLATED ADAPTER RNA EXPORT PROTEIN"/>
    <property type="match status" value="1"/>
</dbReference>
<feature type="compositionally biased region" description="Acidic residues" evidence="12">
    <location>
        <begin position="192"/>
        <end position="202"/>
    </location>
</feature>
<keyword evidence="9" id="KW-0539">Nucleus</keyword>
<feature type="compositionally biased region" description="Basic and acidic residues" evidence="12">
    <location>
        <begin position="260"/>
        <end position="277"/>
    </location>
</feature>
<keyword evidence="7" id="KW-0694">RNA-binding</keyword>
<evidence type="ECO:0000256" key="1">
    <source>
        <dbReference type="ARBA" id="ARBA00004123"/>
    </source>
</evidence>
<sequence length="693" mass="77841">MDAAPREIQWLKRIMKELGDDQEGTMPAKQKAAERSAARPSTTCNQDEDDSEVDRLMRRAVLLLRVKATNALRDIVLFGEDAVESTDGEDKDEELDELLQRAALLLRQRLAKQSRRGGEAAALNPGVTSQQEEGDEELDRLLRRAMLLFGERRKLSTGAHNAEIDAELDVVRHKMIKVAKGSASPGSPGITDGEDFEEEDDDELDQLLRREMAQLRQQSSSPAGNQQSTAVDESLDDVEHDVRPMGWRKALRLQHMTRMQQEERQKRPRREREILTERKRKRARGLIELQKDDDDDDVEHPAEEESDASCSPATIIEGPIATDTTESDPVEITIKTEPPHSHNQRLPEAKQVEQKRQELRCVTPVRAVSERLQTVEAAQQTHAADDDALLTLRASNAKLMQENASLKQQLQLQKADTRMVLLLQEQVQRLQQRELELMRALAQCSDPATCSHLAMDVAAPVAVRIDTAVPARSPQKLQKKHKHHKHKKDSNGPQTPRGNKPKRRRNNLKQPLTKDMPRVLSDLLKEPKVALLHRVVKNVGPKVSWQLLRETLRLEKDGGQPVNAVGSGKPELFFVVDEVSQEYKPRRRTSGGVYFTLLKDKVSKEVYRTIYEVEDRKKKDAKKRARHRQRQKMENTLSKLGFDELTLATGGEGPAAPSSNETSVPAAVAPVAAGMGTTAAEDSEVAAEDMQIS</sequence>
<feature type="region of interest" description="Disordered" evidence="12">
    <location>
        <begin position="18"/>
        <end position="52"/>
    </location>
</feature>
<dbReference type="InterPro" id="IPR019385">
    <property type="entry name" value="PHAX_RNA-binding_domain"/>
</dbReference>
<feature type="domain" description="Phosphorylated adapter RNA export protein RNA-binding" evidence="13">
    <location>
        <begin position="521"/>
        <end position="562"/>
    </location>
</feature>
<feature type="compositionally biased region" description="Basic residues" evidence="12">
    <location>
        <begin position="477"/>
        <end position="488"/>
    </location>
</feature>
<dbReference type="GO" id="GO:0005634">
    <property type="term" value="C:nucleus"/>
    <property type="evidence" value="ECO:0007669"/>
    <property type="project" value="UniProtKB-SubCell"/>
</dbReference>
<dbReference type="InterPro" id="IPR039047">
    <property type="entry name" value="PHAX"/>
</dbReference>
<dbReference type="EMBL" id="RCMV01000814">
    <property type="protein sequence ID" value="KAG3212646.1"/>
    <property type="molecule type" value="Genomic_DNA"/>
</dbReference>
<evidence type="ECO:0000256" key="5">
    <source>
        <dbReference type="ARBA" id="ARBA00022448"/>
    </source>
</evidence>
<evidence type="ECO:0000256" key="11">
    <source>
        <dbReference type="SAM" id="Coils"/>
    </source>
</evidence>
<evidence type="ECO:0000313" key="14">
    <source>
        <dbReference type="EMBL" id="KAG2847380.1"/>
    </source>
</evidence>
<proteinExistence type="inferred from homology"/>
<feature type="compositionally biased region" description="Acidic residues" evidence="12">
    <location>
        <begin position="291"/>
        <end position="307"/>
    </location>
</feature>
<dbReference type="Proteomes" id="UP000736787">
    <property type="component" value="Unassembled WGS sequence"/>
</dbReference>
<evidence type="ECO:0000313" key="16">
    <source>
        <dbReference type="EMBL" id="KAG3212646.1"/>
    </source>
</evidence>
<feature type="compositionally biased region" description="Polar residues" evidence="12">
    <location>
        <begin position="215"/>
        <end position="231"/>
    </location>
</feature>
<evidence type="ECO:0000256" key="6">
    <source>
        <dbReference type="ARBA" id="ARBA00022490"/>
    </source>
</evidence>
<evidence type="ECO:0000256" key="9">
    <source>
        <dbReference type="ARBA" id="ARBA00023242"/>
    </source>
</evidence>
<keyword evidence="8" id="KW-0653">Protein transport</keyword>
<evidence type="ECO:0000256" key="10">
    <source>
        <dbReference type="ARBA" id="ARBA00030834"/>
    </source>
</evidence>
<dbReference type="EMBL" id="RCMK01000797">
    <property type="protein sequence ID" value="KAG2912063.1"/>
    <property type="molecule type" value="Genomic_DNA"/>
</dbReference>
<dbReference type="GO" id="GO:0006408">
    <property type="term" value="P:snRNA export from nucleus"/>
    <property type="evidence" value="ECO:0007669"/>
    <property type="project" value="InterPro"/>
</dbReference>
<comment type="subcellular location">
    <subcellularLocation>
        <location evidence="2">Cytoplasm</location>
    </subcellularLocation>
    <subcellularLocation>
        <location evidence="1">Nucleus</location>
    </subcellularLocation>
</comment>
<dbReference type="Gene3D" id="1.10.10.1440">
    <property type="entry name" value="PHAX RNA-binding domain"/>
    <property type="match status" value="1"/>
</dbReference>
<comment type="caution">
    <text evidence="14">The sequence shown here is derived from an EMBL/GenBank/DDBJ whole genome shotgun (WGS) entry which is preliminary data.</text>
</comment>
<dbReference type="EMBL" id="RCMG01000791">
    <property type="protein sequence ID" value="KAG2847380.1"/>
    <property type="molecule type" value="Genomic_DNA"/>
</dbReference>
<name>A0A8T0YI16_9STRA</name>
<gene>
    <name evidence="14" type="ORF">PC113_g17800</name>
    <name evidence="15" type="ORF">PC117_g18993</name>
    <name evidence="16" type="ORF">PC129_g16396</name>
</gene>
<feature type="region of interest" description="Disordered" evidence="12">
    <location>
        <begin position="617"/>
        <end position="637"/>
    </location>
</feature>
<dbReference type="GO" id="GO:0003723">
    <property type="term" value="F:RNA binding"/>
    <property type="evidence" value="ECO:0007669"/>
    <property type="project" value="UniProtKB-KW"/>
</dbReference>
<feature type="region of interest" description="Disordered" evidence="12">
    <location>
        <begin position="179"/>
        <end position="202"/>
    </location>
</feature>
<protein>
    <recommendedName>
        <fullName evidence="4">Phosphorylated adapter RNA export protein</fullName>
    </recommendedName>
    <alternativeName>
        <fullName evidence="10">RNA U small nuclear RNA export adapter protein</fullName>
    </alternativeName>
</protein>
<accession>A0A8T0YI16</accession>
<evidence type="ECO:0000256" key="8">
    <source>
        <dbReference type="ARBA" id="ARBA00022927"/>
    </source>
</evidence>
<dbReference type="AlphaFoldDB" id="A0A8T0YI16"/>
<organism evidence="14 17">
    <name type="scientific">Phytophthora cactorum</name>
    <dbReference type="NCBI Taxonomy" id="29920"/>
    <lineage>
        <taxon>Eukaryota</taxon>
        <taxon>Sar</taxon>
        <taxon>Stramenopiles</taxon>
        <taxon>Oomycota</taxon>
        <taxon>Peronosporomycetes</taxon>
        <taxon>Peronosporales</taxon>
        <taxon>Peronosporaceae</taxon>
        <taxon>Phytophthora</taxon>
    </lineage>
</organism>
<dbReference type="InterPro" id="IPR038092">
    <property type="entry name" value="PHAX_RNA-binding_sf"/>
</dbReference>